<evidence type="ECO:0000313" key="1">
    <source>
        <dbReference type="EMBL" id="KAK4004707.1"/>
    </source>
</evidence>
<proteinExistence type="predicted"/>
<organism evidence="1 2">
    <name type="scientific">Daphnia magna</name>
    <dbReference type="NCBI Taxonomy" id="35525"/>
    <lineage>
        <taxon>Eukaryota</taxon>
        <taxon>Metazoa</taxon>
        <taxon>Ecdysozoa</taxon>
        <taxon>Arthropoda</taxon>
        <taxon>Crustacea</taxon>
        <taxon>Branchiopoda</taxon>
        <taxon>Diplostraca</taxon>
        <taxon>Cladocera</taxon>
        <taxon>Anomopoda</taxon>
        <taxon>Daphniidae</taxon>
        <taxon>Daphnia</taxon>
    </lineage>
</organism>
<accession>A0ABQ9YVM7</accession>
<dbReference type="EMBL" id="JAOYFB010000001">
    <property type="protein sequence ID" value="KAK4004707.1"/>
    <property type="molecule type" value="Genomic_DNA"/>
</dbReference>
<gene>
    <name evidence="1" type="ORF">OUZ56_006434</name>
</gene>
<name>A0ABQ9YVM7_9CRUS</name>
<evidence type="ECO:0000313" key="2">
    <source>
        <dbReference type="Proteomes" id="UP001234178"/>
    </source>
</evidence>
<protein>
    <submittedName>
        <fullName evidence="1">Uncharacterized protein</fullName>
    </submittedName>
</protein>
<keyword evidence="2" id="KW-1185">Reference proteome</keyword>
<dbReference type="Proteomes" id="UP001234178">
    <property type="component" value="Unassembled WGS sequence"/>
</dbReference>
<comment type="caution">
    <text evidence="1">The sequence shown here is derived from an EMBL/GenBank/DDBJ whole genome shotgun (WGS) entry which is preliminary data.</text>
</comment>
<reference evidence="1 2" key="1">
    <citation type="journal article" date="2023" name="Nucleic Acids Res.">
        <title>The hologenome of Daphnia magna reveals possible DNA methylation and microbiome-mediated evolution of the host genome.</title>
        <authorList>
            <person name="Chaturvedi A."/>
            <person name="Li X."/>
            <person name="Dhandapani V."/>
            <person name="Marshall H."/>
            <person name="Kissane S."/>
            <person name="Cuenca-Cambronero M."/>
            <person name="Asole G."/>
            <person name="Calvet F."/>
            <person name="Ruiz-Romero M."/>
            <person name="Marangio P."/>
            <person name="Guigo R."/>
            <person name="Rago D."/>
            <person name="Mirbahai L."/>
            <person name="Eastwood N."/>
            <person name="Colbourne J.K."/>
            <person name="Zhou J."/>
            <person name="Mallon E."/>
            <person name="Orsini L."/>
        </authorList>
    </citation>
    <scope>NUCLEOTIDE SEQUENCE [LARGE SCALE GENOMIC DNA]</scope>
    <source>
        <strain evidence="1">LRV0_1</strain>
    </source>
</reference>
<sequence>MTTKTLHSRKQNGDTHSEIPAATAGYAKVAYCVVGAGTSGWALGGRELLLRLRRSSAFYLVRSLRCRREMEKKAANLHPVYGAVLNRWYEEELEAV</sequence>